<dbReference type="CDD" id="cd00138">
    <property type="entry name" value="PLDc_SF"/>
    <property type="match status" value="1"/>
</dbReference>
<dbReference type="PROSITE" id="PS50035">
    <property type="entry name" value="PLD"/>
    <property type="match status" value="1"/>
</dbReference>
<dbReference type="Gene3D" id="3.30.870.10">
    <property type="entry name" value="Endonuclease Chain A"/>
    <property type="match status" value="1"/>
</dbReference>
<accession>A0A5C8G8Y8</accession>
<name>A0A5C8G8Y8_9BACT</name>
<evidence type="ECO:0000259" key="1">
    <source>
        <dbReference type="PROSITE" id="PS50035"/>
    </source>
</evidence>
<dbReference type="GO" id="GO:0003824">
    <property type="term" value="F:catalytic activity"/>
    <property type="evidence" value="ECO:0007669"/>
    <property type="project" value="InterPro"/>
</dbReference>
<evidence type="ECO:0000313" key="3">
    <source>
        <dbReference type="Proteomes" id="UP000321612"/>
    </source>
</evidence>
<comment type="caution">
    <text evidence="2">The sequence shown here is derived from an EMBL/GenBank/DDBJ whole genome shotgun (WGS) entry which is preliminary data.</text>
</comment>
<organism evidence="2 3">
    <name type="scientific">Prevotella brunnea</name>
    <dbReference type="NCBI Taxonomy" id="2508867"/>
    <lineage>
        <taxon>Bacteria</taxon>
        <taxon>Pseudomonadati</taxon>
        <taxon>Bacteroidota</taxon>
        <taxon>Bacteroidia</taxon>
        <taxon>Bacteroidales</taxon>
        <taxon>Prevotellaceae</taxon>
        <taxon>Prevotella</taxon>
    </lineage>
</organism>
<dbReference type="GO" id="GO:0006793">
    <property type="term" value="P:phosphorus metabolic process"/>
    <property type="evidence" value="ECO:0007669"/>
    <property type="project" value="UniProtKB-ARBA"/>
</dbReference>
<dbReference type="SUPFAM" id="SSF56024">
    <property type="entry name" value="Phospholipase D/nuclease"/>
    <property type="match status" value="1"/>
</dbReference>
<proteinExistence type="predicted"/>
<gene>
    <name evidence="2" type="ORF">ETF27_10565</name>
</gene>
<dbReference type="AlphaFoldDB" id="A0A5C8G8Y8"/>
<protein>
    <submittedName>
        <fullName evidence="2">Phospholipase</fullName>
    </submittedName>
</protein>
<dbReference type="InterPro" id="IPR025202">
    <property type="entry name" value="PLD-like_dom"/>
</dbReference>
<dbReference type="RefSeq" id="WP_130828909.1">
    <property type="nucleotide sequence ID" value="NZ_SDIK01000096.1"/>
</dbReference>
<feature type="domain" description="PLD phosphodiesterase" evidence="1">
    <location>
        <begin position="94"/>
        <end position="121"/>
    </location>
</feature>
<dbReference type="OrthoDB" id="9800916at2"/>
<dbReference type="SMART" id="SM00155">
    <property type="entry name" value="PLDc"/>
    <property type="match status" value="1"/>
</dbReference>
<evidence type="ECO:0000313" key="2">
    <source>
        <dbReference type="EMBL" id="TXJ58346.1"/>
    </source>
</evidence>
<dbReference type="EMBL" id="SDIK01000096">
    <property type="protein sequence ID" value="TXJ58346.1"/>
    <property type="molecule type" value="Genomic_DNA"/>
</dbReference>
<sequence length="163" mass="18192">MDTPFIKYITGTQHYDDVLARVASVKHTLWIGTADIKDVYVKAGAKAMPLLAVLDLLVKRRIAIRILHAKEPGTAFRDDFDKFPALWPALEMTLCPRIHFKLMIFDMDTAYIGSANLTGAGIGMKSTQRRNFEAGILTNEPSLVNAAIGQFDEVWRGDYCAKC</sequence>
<dbReference type="Proteomes" id="UP000321612">
    <property type="component" value="Unassembled WGS sequence"/>
</dbReference>
<keyword evidence="3" id="KW-1185">Reference proteome</keyword>
<reference evidence="3" key="1">
    <citation type="submission" date="2019-05" db="EMBL/GenBank/DDBJ databases">
        <title>Prevotella brunnea sp. nov., isolated from a wound of a patient.</title>
        <authorList>
            <person name="Buhl M."/>
        </authorList>
    </citation>
    <scope>NUCLEOTIDE SEQUENCE [LARGE SCALE GENOMIC DNA]</scope>
    <source>
        <strain evidence="3">A2672</strain>
    </source>
</reference>
<dbReference type="Pfam" id="PF13091">
    <property type="entry name" value="PLDc_2"/>
    <property type="match status" value="1"/>
</dbReference>
<dbReference type="InterPro" id="IPR001736">
    <property type="entry name" value="PLipase_D/transphosphatidylase"/>
</dbReference>